<evidence type="ECO:0000313" key="2">
    <source>
        <dbReference type="Proteomes" id="UP001152888"/>
    </source>
</evidence>
<evidence type="ECO:0000313" key="1">
    <source>
        <dbReference type="EMBL" id="CAH1985291.1"/>
    </source>
</evidence>
<keyword evidence="2" id="KW-1185">Reference proteome</keyword>
<reference evidence="1" key="1">
    <citation type="submission" date="2022-03" db="EMBL/GenBank/DDBJ databases">
        <authorList>
            <person name="Sayadi A."/>
        </authorList>
    </citation>
    <scope>NUCLEOTIDE SEQUENCE</scope>
</reference>
<accession>A0A9P0PID3</accession>
<proteinExistence type="predicted"/>
<name>A0A9P0PID3_ACAOB</name>
<dbReference type="AlphaFoldDB" id="A0A9P0PID3"/>
<comment type="caution">
    <text evidence="1">The sequence shown here is derived from an EMBL/GenBank/DDBJ whole genome shotgun (WGS) entry which is preliminary data.</text>
</comment>
<organism evidence="1 2">
    <name type="scientific">Acanthoscelides obtectus</name>
    <name type="common">Bean weevil</name>
    <name type="synonym">Bruchus obtectus</name>
    <dbReference type="NCBI Taxonomy" id="200917"/>
    <lineage>
        <taxon>Eukaryota</taxon>
        <taxon>Metazoa</taxon>
        <taxon>Ecdysozoa</taxon>
        <taxon>Arthropoda</taxon>
        <taxon>Hexapoda</taxon>
        <taxon>Insecta</taxon>
        <taxon>Pterygota</taxon>
        <taxon>Neoptera</taxon>
        <taxon>Endopterygota</taxon>
        <taxon>Coleoptera</taxon>
        <taxon>Polyphaga</taxon>
        <taxon>Cucujiformia</taxon>
        <taxon>Chrysomeloidea</taxon>
        <taxon>Chrysomelidae</taxon>
        <taxon>Bruchinae</taxon>
        <taxon>Bruchini</taxon>
        <taxon>Acanthoscelides</taxon>
    </lineage>
</organism>
<sequence>MKRLSRFCSSMCSHFNIGEVNYQQQTCNKMSIFEMFTDSDDKNNTHQSATNVYKSSSRNVDGPSCSKSTDGKYKSGDFILVKYEHKHKGFRYAGVCSSGFDEENEEIQVTFLKICDSDGHPFKLDDNDISDVKLEQVLEKLPVPNIVMSGNRLFYKFRTPIPVFEK</sequence>
<protein>
    <submittedName>
        <fullName evidence="1">Uncharacterized protein</fullName>
    </submittedName>
</protein>
<dbReference type="Proteomes" id="UP001152888">
    <property type="component" value="Unassembled WGS sequence"/>
</dbReference>
<gene>
    <name evidence="1" type="ORF">ACAOBT_LOCUS16594</name>
</gene>
<dbReference type="EMBL" id="CAKOFQ010006975">
    <property type="protein sequence ID" value="CAH1985291.1"/>
    <property type="molecule type" value="Genomic_DNA"/>
</dbReference>
<dbReference type="OrthoDB" id="6781784at2759"/>